<name>A0AAD9VKY6_9HYME</name>
<comment type="caution">
    <text evidence="1">The sequence shown here is derived from an EMBL/GenBank/DDBJ whole genome shotgun (WGS) entry which is preliminary data.</text>
</comment>
<accession>A0AAD9VKY6</accession>
<organism evidence="1 2">
    <name type="scientific">Odynerus spinipes</name>
    <dbReference type="NCBI Taxonomy" id="1348599"/>
    <lineage>
        <taxon>Eukaryota</taxon>
        <taxon>Metazoa</taxon>
        <taxon>Ecdysozoa</taxon>
        <taxon>Arthropoda</taxon>
        <taxon>Hexapoda</taxon>
        <taxon>Insecta</taxon>
        <taxon>Pterygota</taxon>
        <taxon>Neoptera</taxon>
        <taxon>Endopterygota</taxon>
        <taxon>Hymenoptera</taxon>
        <taxon>Apocrita</taxon>
        <taxon>Aculeata</taxon>
        <taxon>Vespoidea</taxon>
        <taxon>Vespidae</taxon>
        <taxon>Eumeninae</taxon>
        <taxon>Odynerus</taxon>
    </lineage>
</organism>
<reference evidence="1" key="2">
    <citation type="journal article" date="2023" name="Commun. Biol.">
        <title>Intrasexual cuticular hydrocarbon dimorphism in a wasp sheds light on hydrocarbon biosynthesis genes in Hymenoptera.</title>
        <authorList>
            <person name="Moris V.C."/>
            <person name="Podsiadlowski L."/>
            <person name="Martin S."/>
            <person name="Oeyen J.P."/>
            <person name="Donath A."/>
            <person name="Petersen M."/>
            <person name="Wilbrandt J."/>
            <person name="Misof B."/>
            <person name="Liedtke D."/>
            <person name="Thamm M."/>
            <person name="Scheiner R."/>
            <person name="Schmitt T."/>
            <person name="Niehuis O."/>
        </authorList>
    </citation>
    <scope>NUCLEOTIDE SEQUENCE</scope>
    <source>
        <strain evidence="1">GBR_01_08_01A</strain>
    </source>
</reference>
<gene>
    <name evidence="1" type="ORF">KPH14_008484</name>
</gene>
<dbReference type="Proteomes" id="UP001258017">
    <property type="component" value="Unassembled WGS sequence"/>
</dbReference>
<evidence type="ECO:0000313" key="2">
    <source>
        <dbReference type="Proteomes" id="UP001258017"/>
    </source>
</evidence>
<protein>
    <submittedName>
        <fullName evidence="1">Uncharacterized protein</fullName>
    </submittedName>
</protein>
<keyword evidence="2" id="KW-1185">Reference proteome</keyword>
<sequence length="67" mass="7767">MTQNKIKDNNYEKIYNCPINLNHRILFLKSILKSAFHFYDQTIVGTVSTAGLNRRSVKSQKTAHCPR</sequence>
<dbReference type="AlphaFoldDB" id="A0AAD9VKY6"/>
<dbReference type="EMBL" id="JAIFRP010000226">
    <property type="protein sequence ID" value="KAK2578596.1"/>
    <property type="molecule type" value="Genomic_DNA"/>
</dbReference>
<reference evidence="1" key="1">
    <citation type="submission" date="2021-08" db="EMBL/GenBank/DDBJ databases">
        <authorList>
            <person name="Misof B."/>
            <person name="Oliver O."/>
            <person name="Podsiadlowski L."/>
            <person name="Donath A."/>
            <person name="Peters R."/>
            <person name="Mayer C."/>
            <person name="Rust J."/>
            <person name="Gunkel S."/>
            <person name="Lesny P."/>
            <person name="Martin S."/>
            <person name="Oeyen J.P."/>
            <person name="Petersen M."/>
            <person name="Panagiotis P."/>
            <person name="Wilbrandt J."/>
            <person name="Tanja T."/>
        </authorList>
    </citation>
    <scope>NUCLEOTIDE SEQUENCE</scope>
    <source>
        <strain evidence="1">GBR_01_08_01A</strain>
        <tissue evidence="1">Thorax + abdomen</tissue>
    </source>
</reference>
<proteinExistence type="predicted"/>
<evidence type="ECO:0000313" key="1">
    <source>
        <dbReference type="EMBL" id="KAK2578596.1"/>
    </source>
</evidence>